<organism evidence="1 2">
    <name type="scientific">Canavalia gladiata</name>
    <name type="common">Sword bean</name>
    <name type="synonym">Dolichos gladiatus</name>
    <dbReference type="NCBI Taxonomy" id="3824"/>
    <lineage>
        <taxon>Eukaryota</taxon>
        <taxon>Viridiplantae</taxon>
        <taxon>Streptophyta</taxon>
        <taxon>Embryophyta</taxon>
        <taxon>Tracheophyta</taxon>
        <taxon>Spermatophyta</taxon>
        <taxon>Magnoliopsida</taxon>
        <taxon>eudicotyledons</taxon>
        <taxon>Gunneridae</taxon>
        <taxon>Pentapetalae</taxon>
        <taxon>rosids</taxon>
        <taxon>fabids</taxon>
        <taxon>Fabales</taxon>
        <taxon>Fabaceae</taxon>
        <taxon>Papilionoideae</taxon>
        <taxon>50 kb inversion clade</taxon>
        <taxon>NPAAA clade</taxon>
        <taxon>indigoferoid/millettioid clade</taxon>
        <taxon>Phaseoleae</taxon>
        <taxon>Canavalia</taxon>
    </lineage>
</organism>
<reference evidence="1 2" key="1">
    <citation type="submission" date="2024-01" db="EMBL/GenBank/DDBJ databases">
        <title>The genomes of 5 underutilized Papilionoideae crops provide insights into root nodulation and disease resistanc.</title>
        <authorList>
            <person name="Jiang F."/>
        </authorList>
    </citation>
    <scope>NUCLEOTIDE SEQUENCE [LARGE SCALE GENOMIC DNA]</scope>
    <source>
        <strain evidence="1">LVBAO_FW01</strain>
        <tissue evidence="1">Leaves</tissue>
    </source>
</reference>
<sequence length="227" mass="26149">MAGKGKEKQDIKGGICDKKVFFRGRFFWKISRRRCEFSFRESLGQVQVLENILIFILTKECRGSTWKISAQAHTLSIENIIEDVITFSLFSPTEPAILTRCARITFMIITPNLKELPTEMKIVPSKCMDRQKPTCMANRCEVALHVCMGKQLRCMHARKFTQRPVVEPGFFEEYTSLHLAFMTLHTMALIDHYSITLAWHYESIYAESRDASSAHGGYSRLPSKELQ</sequence>
<evidence type="ECO:0000313" key="2">
    <source>
        <dbReference type="Proteomes" id="UP001367508"/>
    </source>
</evidence>
<keyword evidence="2" id="KW-1185">Reference proteome</keyword>
<gene>
    <name evidence="1" type="ORF">VNO77_33886</name>
</gene>
<dbReference type="Proteomes" id="UP001367508">
    <property type="component" value="Unassembled WGS sequence"/>
</dbReference>
<name>A0AAN9KD93_CANGL</name>
<comment type="caution">
    <text evidence="1">The sequence shown here is derived from an EMBL/GenBank/DDBJ whole genome shotgun (WGS) entry which is preliminary data.</text>
</comment>
<accession>A0AAN9KD93</accession>
<dbReference type="AlphaFoldDB" id="A0AAN9KD93"/>
<evidence type="ECO:0000313" key="1">
    <source>
        <dbReference type="EMBL" id="KAK7315345.1"/>
    </source>
</evidence>
<dbReference type="EMBL" id="JAYMYQ010000008">
    <property type="protein sequence ID" value="KAK7315345.1"/>
    <property type="molecule type" value="Genomic_DNA"/>
</dbReference>
<proteinExistence type="predicted"/>
<protein>
    <submittedName>
        <fullName evidence="1">Uncharacterized protein</fullName>
    </submittedName>
</protein>